<reference evidence="2 4" key="3">
    <citation type="submission" date="2016-10" db="EMBL/GenBank/DDBJ databases">
        <authorList>
            <person name="Varghese N."/>
            <person name="Submissions S."/>
        </authorList>
    </citation>
    <scope>NUCLEOTIDE SEQUENCE [LARGE SCALE GENOMIC DNA]</scope>
    <source>
        <strain evidence="2 4">CGMCC 1.6501</strain>
    </source>
</reference>
<keyword evidence="1" id="KW-0808">Transferase</keyword>
<keyword evidence="3" id="KW-1185">Reference proteome</keyword>
<dbReference type="InterPro" id="IPR052552">
    <property type="entry name" value="YeaO-like"/>
</dbReference>
<dbReference type="OrthoDB" id="9790745at2"/>
<dbReference type="RefSeq" id="WP_046789435.1">
    <property type="nucleotide sequence ID" value="NZ_CP011366.1"/>
</dbReference>
<dbReference type="KEGG" id="shv:AAT16_02820"/>
<dbReference type="GO" id="GO:0032259">
    <property type="term" value="P:methylation"/>
    <property type="evidence" value="ECO:0007669"/>
    <property type="project" value="UniProtKB-KW"/>
</dbReference>
<proteinExistence type="predicted"/>
<dbReference type="Proteomes" id="UP000034029">
    <property type="component" value="Chromosome"/>
</dbReference>
<evidence type="ECO:0000313" key="3">
    <source>
        <dbReference type="Proteomes" id="UP000034029"/>
    </source>
</evidence>
<dbReference type="PANTHER" id="PTHR36849:SF1">
    <property type="entry name" value="CYTOPLASMIC PROTEIN"/>
    <property type="match status" value="1"/>
</dbReference>
<evidence type="ECO:0000313" key="1">
    <source>
        <dbReference type="EMBL" id="AKG73243.1"/>
    </source>
</evidence>
<dbReference type="AlphaFoldDB" id="A0A0F7HJK8"/>
<dbReference type="PANTHER" id="PTHR36849">
    <property type="entry name" value="CYTOPLASMIC PROTEIN-RELATED"/>
    <property type="match status" value="1"/>
</dbReference>
<reference evidence="1 3" key="1">
    <citation type="journal article" date="2015" name="Int. J. Syst. Evol. Microbiol.">
        <title>Complete genome sequence of Salinicoccus halodurans H3B36, isolated from the Qaidam Basin in China.</title>
        <authorList>
            <person name="Jiang K."/>
            <person name="Xue Y."/>
            <person name="Ma Y."/>
        </authorList>
    </citation>
    <scope>NUCLEOTIDE SEQUENCE [LARGE SCALE GENOMIC DNA]</scope>
    <source>
        <strain evidence="1 3">H3B36</strain>
    </source>
</reference>
<dbReference type="GO" id="GO:0008168">
    <property type="term" value="F:methyltransferase activity"/>
    <property type="evidence" value="ECO:0007669"/>
    <property type="project" value="UniProtKB-KW"/>
</dbReference>
<organism evidence="2 4">
    <name type="scientific">Salinicoccus halodurans</name>
    <dbReference type="NCBI Taxonomy" id="407035"/>
    <lineage>
        <taxon>Bacteria</taxon>
        <taxon>Bacillati</taxon>
        <taxon>Bacillota</taxon>
        <taxon>Bacilli</taxon>
        <taxon>Bacillales</taxon>
        <taxon>Staphylococcaceae</taxon>
        <taxon>Salinicoccus</taxon>
    </lineage>
</organism>
<name>A0A0F7HJK8_9STAP</name>
<accession>A0A0F7HJK8</accession>
<protein>
    <submittedName>
        <fullName evidence="2">Uncharacterized conserved protein YeaO, DUF488 family</fullName>
    </submittedName>
    <submittedName>
        <fullName evidence="1">Uroporphyrin-III methyltransferase</fullName>
    </submittedName>
</protein>
<reference evidence="3" key="2">
    <citation type="submission" date="2015-04" db="EMBL/GenBank/DDBJ databases">
        <title>Complete genome sequence of Salinicoccus halodurans strain H3B36, isolated from the Qaidam basin of China.</title>
        <authorList>
            <person name="Ma Y."/>
            <person name="Jiang K."/>
            <person name="Xue Y."/>
        </authorList>
    </citation>
    <scope>NUCLEOTIDE SEQUENCE [LARGE SCALE GENOMIC DNA]</scope>
    <source>
        <strain evidence="3">H3B36</strain>
    </source>
</reference>
<dbReference type="Pfam" id="PF22752">
    <property type="entry name" value="DUF488-N3i"/>
    <property type="match status" value="1"/>
</dbReference>
<evidence type="ECO:0000313" key="4">
    <source>
        <dbReference type="Proteomes" id="UP000183090"/>
    </source>
</evidence>
<gene>
    <name evidence="1" type="ORF">AAT16_02820</name>
    <name evidence="2" type="ORF">SAMN05216235_1959</name>
</gene>
<keyword evidence="1" id="KW-0489">Methyltransferase</keyword>
<dbReference type="EMBL" id="FOTB01000004">
    <property type="protein sequence ID" value="SFK83471.1"/>
    <property type="molecule type" value="Genomic_DNA"/>
</dbReference>
<evidence type="ECO:0000313" key="2">
    <source>
        <dbReference type="EMBL" id="SFK83471.1"/>
    </source>
</evidence>
<sequence>MLKIKRVYDDESQQDGKRYLVDGVWPRGVKKEDLNHDEWYKELSPSSDLRKWFDHDADKWDEFRKKYFKELDAHKELLKEIKKDSDGHNVTLLYGAKDEKHNQAVAIKEYIEKM</sequence>
<dbReference type="EMBL" id="CP011366">
    <property type="protein sequence ID" value="AKG73243.1"/>
    <property type="molecule type" value="Genomic_DNA"/>
</dbReference>
<dbReference type="Proteomes" id="UP000183090">
    <property type="component" value="Unassembled WGS sequence"/>
</dbReference>